<dbReference type="EMBL" id="CAJOBC010005229">
    <property type="protein sequence ID" value="CAF3856480.1"/>
    <property type="molecule type" value="Genomic_DNA"/>
</dbReference>
<dbReference type="Proteomes" id="UP000663829">
    <property type="component" value="Unassembled WGS sequence"/>
</dbReference>
<organism evidence="1 3">
    <name type="scientific">Didymodactylos carnosus</name>
    <dbReference type="NCBI Taxonomy" id="1234261"/>
    <lineage>
        <taxon>Eukaryota</taxon>
        <taxon>Metazoa</taxon>
        <taxon>Spiralia</taxon>
        <taxon>Gnathifera</taxon>
        <taxon>Rotifera</taxon>
        <taxon>Eurotatoria</taxon>
        <taxon>Bdelloidea</taxon>
        <taxon>Philodinida</taxon>
        <taxon>Philodinidae</taxon>
        <taxon>Didymodactylos</taxon>
    </lineage>
</organism>
<name>A0A814NEP7_9BILA</name>
<comment type="caution">
    <text evidence="1">The sequence shown here is derived from an EMBL/GenBank/DDBJ whole genome shotgun (WGS) entry which is preliminary data.</text>
</comment>
<keyword evidence="3" id="KW-1185">Reference proteome</keyword>
<proteinExistence type="predicted"/>
<protein>
    <submittedName>
        <fullName evidence="1">Uncharacterized protein</fullName>
    </submittedName>
</protein>
<dbReference type="AlphaFoldDB" id="A0A814NEP7"/>
<reference evidence="1" key="1">
    <citation type="submission" date="2021-02" db="EMBL/GenBank/DDBJ databases">
        <authorList>
            <person name="Nowell W R."/>
        </authorList>
    </citation>
    <scope>NUCLEOTIDE SEQUENCE</scope>
</reference>
<dbReference type="EMBL" id="CAJNOQ010005229">
    <property type="protein sequence ID" value="CAF1091005.1"/>
    <property type="molecule type" value="Genomic_DNA"/>
</dbReference>
<dbReference type="Proteomes" id="UP000681722">
    <property type="component" value="Unassembled WGS sequence"/>
</dbReference>
<gene>
    <name evidence="1" type="ORF">GPM918_LOCUS18259</name>
    <name evidence="2" type="ORF">SRO942_LOCUS18256</name>
</gene>
<dbReference type="OrthoDB" id="9976911at2759"/>
<accession>A0A814NEP7</accession>
<evidence type="ECO:0000313" key="1">
    <source>
        <dbReference type="EMBL" id="CAF1091005.1"/>
    </source>
</evidence>
<evidence type="ECO:0000313" key="3">
    <source>
        <dbReference type="Proteomes" id="UP000663829"/>
    </source>
</evidence>
<evidence type="ECO:0000313" key="2">
    <source>
        <dbReference type="EMBL" id="CAF3856480.1"/>
    </source>
</evidence>
<sequence>MNLFANLAANLFVNKDTLIKVLKTSDFSQEFIDEFKNDRIYLEEEFMRKKLKLLCELANDYHFEDLYCYDTGILFILHTTEKEHSTIRYRIKVYVKLLAVKFTQTNQIVHFIIDHLQLKSLNFISKPFRHCAERRARRMLIDEFERVCEENKILYQRYNTHTTDIKDTTTTANNNVNAEYWIDLKNLKELNLLRQQHFLLGNRSILEIIEILNIEHQNGAIILAYRIRMPTAIDKTSSLSTSSPSPFIISEVDLSRKRATRQIIRRS</sequence>